<dbReference type="GO" id="GO:0016705">
    <property type="term" value="F:oxidoreductase activity, acting on paired donors, with incorporation or reduction of molecular oxygen"/>
    <property type="evidence" value="ECO:0007669"/>
    <property type="project" value="InterPro"/>
</dbReference>
<keyword evidence="17" id="KW-1185">Reference proteome</keyword>
<feature type="compositionally biased region" description="Basic and acidic residues" evidence="15">
    <location>
        <begin position="8"/>
        <end position="20"/>
    </location>
</feature>
<evidence type="ECO:0000256" key="3">
    <source>
        <dbReference type="ARBA" id="ARBA00004406"/>
    </source>
</evidence>
<evidence type="ECO:0000256" key="7">
    <source>
        <dbReference type="ARBA" id="ARBA00022824"/>
    </source>
</evidence>
<evidence type="ECO:0000313" key="17">
    <source>
        <dbReference type="Proteomes" id="UP000502823"/>
    </source>
</evidence>
<keyword evidence="11 14" id="KW-0503">Monooxygenase</keyword>
<evidence type="ECO:0000256" key="5">
    <source>
        <dbReference type="ARBA" id="ARBA00022617"/>
    </source>
</evidence>
<feature type="region of interest" description="Disordered" evidence="15">
    <location>
        <begin position="1"/>
        <end position="20"/>
    </location>
</feature>
<evidence type="ECO:0000256" key="13">
    <source>
        <dbReference type="PIRSR" id="PIRSR602401-1"/>
    </source>
</evidence>
<keyword evidence="8" id="KW-0492">Microsome</keyword>
<dbReference type="AlphaFoldDB" id="A0A6L2PN25"/>
<proteinExistence type="inferred from homology"/>
<keyword evidence="10 13" id="KW-0408">Iron</keyword>
<feature type="binding site" description="axial binding residue" evidence="13">
    <location>
        <position position="432"/>
    </location>
    <ligand>
        <name>heme</name>
        <dbReference type="ChEBI" id="CHEBI:30413"/>
    </ligand>
    <ligandPart>
        <name>Fe</name>
        <dbReference type="ChEBI" id="CHEBI:18248"/>
    </ligandPart>
</feature>
<comment type="cofactor">
    <cofactor evidence="1 13">
        <name>heme</name>
        <dbReference type="ChEBI" id="CHEBI:30413"/>
    </cofactor>
</comment>
<dbReference type="EMBL" id="BLKM01000462">
    <property type="protein sequence ID" value="GFG33991.1"/>
    <property type="molecule type" value="Genomic_DNA"/>
</dbReference>
<keyword evidence="5 13" id="KW-0349">Heme</keyword>
<dbReference type="PANTHER" id="PTHR24291">
    <property type="entry name" value="CYTOCHROME P450 FAMILY 4"/>
    <property type="match status" value="1"/>
</dbReference>
<evidence type="ECO:0000256" key="2">
    <source>
        <dbReference type="ARBA" id="ARBA00004174"/>
    </source>
</evidence>
<dbReference type="GO" id="GO:0005789">
    <property type="term" value="C:endoplasmic reticulum membrane"/>
    <property type="evidence" value="ECO:0007669"/>
    <property type="project" value="UniProtKB-SubCell"/>
</dbReference>
<evidence type="ECO:0000313" key="16">
    <source>
        <dbReference type="EMBL" id="GFG33991.1"/>
    </source>
</evidence>
<evidence type="ECO:0008006" key="18">
    <source>
        <dbReference type="Google" id="ProtNLM"/>
    </source>
</evidence>
<dbReference type="InterPro" id="IPR002401">
    <property type="entry name" value="Cyt_P450_E_grp-I"/>
</dbReference>
<comment type="similarity">
    <text evidence="4 14">Belongs to the cytochrome P450 family.</text>
</comment>
<comment type="caution">
    <text evidence="16">The sequence shown here is derived from an EMBL/GenBank/DDBJ whole genome shotgun (WGS) entry which is preliminary data.</text>
</comment>
<dbReference type="Pfam" id="PF00067">
    <property type="entry name" value="p450"/>
    <property type="match status" value="1"/>
</dbReference>
<dbReference type="SUPFAM" id="SSF48264">
    <property type="entry name" value="Cytochrome P450"/>
    <property type="match status" value="1"/>
</dbReference>
<evidence type="ECO:0000256" key="1">
    <source>
        <dbReference type="ARBA" id="ARBA00001971"/>
    </source>
</evidence>
<dbReference type="OrthoDB" id="1470350at2759"/>
<sequence length="492" mass="57031">MPVHRAKQRDAEPTEQVSADHTHLGRVQSHYLPHTTGTLRAICSEPPVSMLSQTYLFIFAAKHSVHLKVHSRTGRLQKSREKWHTHRKMITPTFHFKILDSFVDIFSEKSQILITKLQKEVGSTGFDVYQYVTRCALDIICDKHVSNGCCRDGDGHPGPRSGRDKFRICHCSVRVSVNMLTFRMTLIVPFQATEILRQKIFQQCVLRFNVTTTHNGRYATGWHTLMNCNRQVIQERKRKQLQSKETSHIEQDGDDIGKWKKRVAFLDMLLEAAEDGAKLTDEEIREEVDTFMFEGHDTTSAAVCWTLFLLGLHHDVQDKAYEELEGIFEGSDRPPTMKDLNEMKYLERVIKESLRLYPSVPSFSRLLKEDIEIGGYTIPAGCSIRVSIYMNNRNSDQFPNPEKFDPDNFLPERVAKRHPYAYIPFSAGPRNCIGQKFAMLEEKTMLSYMLRHYRLRSLDKREDINILMELIMRPENGIRLNITPRIKESNKI</sequence>
<dbReference type="GO" id="GO:0004497">
    <property type="term" value="F:monooxygenase activity"/>
    <property type="evidence" value="ECO:0007669"/>
    <property type="project" value="UniProtKB-KW"/>
</dbReference>
<evidence type="ECO:0000256" key="14">
    <source>
        <dbReference type="RuleBase" id="RU000461"/>
    </source>
</evidence>
<evidence type="ECO:0000256" key="8">
    <source>
        <dbReference type="ARBA" id="ARBA00022848"/>
    </source>
</evidence>
<evidence type="ECO:0000256" key="9">
    <source>
        <dbReference type="ARBA" id="ARBA00023002"/>
    </source>
</evidence>
<comment type="subcellular location">
    <subcellularLocation>
        <location evidence="3">Endoplasmic reticulum membrane</location>
        <topology evidence="3">Peripheral membrane protein</topology>
    </subcellularLocation>
    <subcellularLocation>
        <location evidence="2">Microsome membrane</location>
        <topology evidence="2">Peripheral membrane protein</topology>
    </subcellularLocation>
</comment>
<dbReference type="PRINTS" id="PR00385">
    <property type="entry name" value="P450"/>
</dbReference>
<keyword evidence="9 14" id="KW-0560">Oxidoreductase</keyword>
<organism evidence="16 17">
    <name type="scientific">Coptotermes formosanus</name>
    <name type="common">Formosan subterranean termite</name>
    <dbReference type="NCBI Taxonomy" id="36987"/>
    <lineage>
        <taxon>Eukaryota</taxon>
        <taxon>Metazoa</taxon>
        <taxon>Ecdysozoa</taxon>
        <taxon>Arthropoda</taxon>
        <taxon>Hexapoda</taxon>
        <taxon>Insecta</taxon>
        <taxon>Pterygota</taxon>
        <taxon>Neoptera</taxon>
        <taxon>Polyneoptera</taxon>
        <taxon>Dictyoptera</taxon>
        <taxon>Blattodea</taxon>
        <taxon>Blattoidea</taxon>
        <taxon>Termitoidae</taxon>
        <taxon>Rhinotermitidae</taxon>
        <taxon>Coptotermes</taxon>
    </lineage>
</organism>
<dbReference type="GO" id="GO:0005506">
    <property type="term" value="F:iron ion binding"/>
    <property type="evidence" value="ECO:0007669"/>
    <property type="project" value="InterPro"/>
</dbReference>
<dbReference type="InterPro" id="IPR036396">
    <property type="entry name" value="Cyt_P450_sf"/>
</dbReference>
<dbReference type="Proteomes" id="UP000502823">
    <property type="component" value="Unassembled WGS sequence"/>
</dbReference>
<protein>
    <recommendedName>
        <fullName evidence="18">Cytochrome P450</fullName>
    </recommendedName>
</protein>
<dbReference type="PANTHER" id="PTHR24291:SF189">
    <property type="entry name" value="CYTOCHROME P450 4C3-RELATED"/>
    <property type="match status" value="1"/>
</dbReference>
<evidence type="ECO:0000256" key="4">
    <source>
        <dbReference type="ARBA" id="ARBA00010617"/>
    </source>
</evidence>
<dbReference type="Gene3D" id="1.10.630.10">
    <property type="entry name" value="Cytochrome P450"/>
    <property type="match status" value="1"/>
</dbReference>
<dbReference type="InterPro" id="IPR001128">
    <property type="entry name" value="Cyt_P450"/>
</dbReference>
<reference evidence="17" key="1">
    <citation type="submission" date="2020-01" db="EMBL/GenBank/DDBJ databases">
        <title>Draft genome sequence of the Termite Coptotermes fromosanus.</title>
        <authorList>
            <person name="Itakura S."/>
            <person name="Yosikawa Y."/>
            <person name="Umezawa K."/>
        </authorList>
    </citation>
    <scope>NUCLEOTIDE SEQUENCE [LARGE SCALE GENOMIC DNA]</scope>
</reference>
<evidence type="ECO:0000256" key="11">
    <source>
        <dbReference type="ARBA" id="ARBA00023033"/>
    </source>
</evidence>
<evidence type="ECO:0000256" key="10">
    <source>
        <dbReference type="ARBA" id="ARBA00023004"/>
    </source>
</evidence>
<evidence type="ECO:0000256" key="15">
    <source>
        <dbReference type="SAM" id="MobiDB-lite"/>
    </source>
</evidence>
<accession>A0A6L2PN25</accession>
<keyword evidence="6 13" id="KW-0479">Metal-binding</keyword>
<dbReference type="InterPro" id="IPR050196">
    <property type="entry name" value="Cytochrome_P450_Monoox"/>
</dbReference>
<dbReference type="InParanoid" id="A0A6L2PN25"/>
<dbReference type="InterPro" id="IPR017972">
    <property type="entry name" value="Cyt_P450_CS"/>
</dbReference>
<keyword evidence="7" id="KW-0256">Endoplasmic reticulum</keyword>
<name>A0A6L2PN25_COPFO</name>
<dbReference type="PROSITE" id="PS00086">
    <property type="entry name" value="CYTOCHROME_P450"/>
    <property type="match status" value="1"/>
</dbReference>
<evidence type="ECO:0000256" key="12">
    <source>
        <dbReference type="ARBA" id="ARBA00023136"/>
    </source>
</evidence>
<keyword evidence="12" id="KW-0472">Membrane</keyword>
<dbReference type="PRINTS" id="PR00463">
    <property type="entry name" value="EP450I"/>
</dbReference>
<gene>
    <name evidence="16" type="ORF">Cfor_04861</name>
</gene>
<dbReference type="GO" id="GO:0020037">
    <property type="term" value="F:heme binding"/>
    <property type="evidence" value="ECO:0007669"/>
    <property type="project" value="InterPro"/>
</dbReference>
<evidence type="ECO:0000256" key="6">
    <source>
        <dbReference type="ARBA" id="ARBA00022723"/>
    </source>
</evidence>